<keyword evidence="1" id="KW-0472">Membrane</keyword>
<feature type="transmembrane region" description="Helical" evidence="1">
    <location>
        <begin position="137"/>
        <end position="155"/>
    </location>
</feature>
<proteinExistence type="predicted"/>
<feature type="transmembrane region" description="Helical" evidence="1">
    <location>
        <begin position="75"/>
        <end position="95"/>
    </location>
</feature>
<dbReference type="Gene3D" id="1.25.40.10">
    <property type="entry name" value="Tetratricopeptide repeat domain"/>
    <property type="match status" value="1"/>
</dbReference>
<evidence type="ECO:0008006" key="4">
    <source>
        <dbReference type="Google" id="ProtNLM"/>
    </source>
</evidence>
<dbReference type="HOGENOM" id="CLU_399977_0_0_10"/>
<feature type="transmembrane region" description="Helical" evidence="1">
    <location>
        <begin position="101"/>
        <end position="125"/>
    </location>
</feature>
<feature type="transmembrane region" description="Helical" evidence="1">
    <location>
        <begin position="214"/>
        <end position="233"/>
    </location>
</feature>
<feature type="transmembrane region" description="Helical" evidence="1">
    <location>
        <begin position="45"/>
        <end position="63"/>
    </location>
</feature>
<dbReference type="InterPro" id="IPR011990">
    <property type="entry name" value="TPR-like_helical_dom_sf"/>
</dbReference>
<evidence type="ECO:0000313" key="3">
    <source>
        <dbReference type="Proteomes" id="UP000007394"/>
    </source>
</evidence>
<feature type="transmembrane region" description="Helical" evidence="1">
    <location>
        <begin position="178"/>
        <end position="202"/>
    </location>
</feature>
<dbReference type="Proteomes" id="UP000007394">
    <property type="component" value="Chromosome"/>
</dbReference>
<evidence type="ECO:0000256" key="1">
    <source>
        <dbReference type="SAM" id="Phobius"/>
    </source>
</evidence>
<sequence length="732" mass="84563">MKELRVVNIKYFNDKIVFGLLLFFIIIFSFYLFHIPLASTFGYEFAATFGVLFFLLSGLVNLWRLKKGIPSKVYFKFSLAILLLPILIALLTSFIKDICSFWFGVSFYLIIAAVSFVVSFFLSEIIYNTFPKFHKTIFFIAILIIAFIPVCELYTNPQVYFYSPIIGFFPGTVYDEDLSITLSLILYRALNLLYFSLFYFIVKRNFIKNKSITTLLLVIVALLFICISPEFGFSTDHKKLNKVLSDKIESQNFVIHFDKNGIDSTEINILLLNHEYYYEKLKNKLGFSPKEKINSFIFNDRLQKKRYFGSEKADVAKPWLNEIYLSRDSWESTLNHELVHIFSAEIGSGIFKLAHSFNPALIEGFAEAIDDNYDDIQIHFVAASAYNYGYKIDVQDLFRGFNFFKSFSGLSYLYAGSFSKYLIEKYGIESYSLFYHSGNTNKAFGKSSDELSDEYLEFLKSQKILLSKNQIEYFFGRQSIFQKVCPRQIASDLKEAEKLILQKKYSEAENLLTKILSKTSNYAAIIGLVNIYIVHKKYDEAAALISNHINEFGNTPYYYFLKLSEGDIQTLLSNDSIAEANYKFIAESYPHIQLKLLADLRIELQKNNSLKKYLVASDSIKFHILLELNKGKNVISSIIPMINLAEKIHISTTILLELSHAPLIPENPEDGYVLFRFSKYLLKKGDLVNARKLASLANRKSFGSVYYIAIKEQFEKCNWFVKNFERIIDNGK</sequence>
<dbReference type="Pfam" id="PF14559">
    <property type="entry name" value="TPR_19"/>
    <property type="match status" value="1"/>
</dbReference>
<dbReference type="KEGG" id="ial:IALB_1703"/>
<keyword evidence="1" id="KW-0812">Transmembrane</keyword>
<gene>
    <name evidence="2" type="ordered locus">IALB_1703</name>
</gene>
<dbReference type="EMBL" id="CP003418">
    <property type="protein sequence ID" value="AFH49410.1"/>
    <property type="molecule type" value="Genomic_DNA"/>
</dbReference>
<dbReference type="STRING" id="945713.IALB_1703"/>
<dbReference type="eggNOG" id="COG0457">
    <property type="taxonomic scope" value="Bacteria"/>
</dbReference>
<reference evidence="2 3" key="1">
    <citation type="journal article" date="2012" name="Front. Microbiol.">
        <title>Complete genome of Ignavibacterium album, a metabolically versatile, flagellated, facultative anaerobe from the phylum Chlorobi.</title>
        <authorList>
            <person name="Liu Z."/>
            <person name="Frigaard N.-U."/>
            <person name="Vogl K."/>
            <person name="Iino T."/>
            <person name="Ohkuma M."/>
            <person name="Overmann J."/>
            <person name="Bryant D.A."/>
        </authorList>
    </citation>
    <scope>NUCLEOTIDE SEQUENCE [LARGE SCALE GENOMIC DNA]</scope>
    <source>
        <strain evidence="3">DSM 19864 / JCM 16511 / NBRC 101810 / Mat9-16</strain>
    </source>
</reference>
<dbReference type="PATRIC" id="fig|945713.3.peg.1705"/>
<protein>
    <recommendedName>
        <fullName evidence="4">TPR repeat protein</fullName>
    </recommendedName>
</protein>
<organism evidence="2 3">
    <name type="scientific">Ignavibacterium album (strain DSM 19864 / JCM 16511 / NBRC 101810 / Mat9-16)</name>
    <dbReference type="NCBI Taxonomy" id="945713"/>
    <lineage>
        <taxon>Bacteria</taxon>
        <taxon>Pseudomonadati</taxon>
        <taxon>Ignavibacteriota</taxon>
        <taxon>Ignavibacteria</taxon>
        <taxon>Ignavibacteriales</taxon>
        <taxon>Ignavibacteriaceae</taxon>
        <taxon>Ignavibacterium</taxon>
    </lineage>
</organism>
<accession>I0AKA3</accession>
<feature type="transmembrane region" description="Helical" evidence="1">
    <location>
        <begin position="12"/>
        <end position="33"/>
    </location>
</feature>
<name>I0AKA3_IGNAJ</name>
<keyword evidence="1" id="KW-1133">Transmembrane helix</keyword>
<keyword evidence="3" id="KW-1185">Reference proteome</keyword>
<evidence type="ECO:0000313" key="2">
    <source>
        <dbReference type="EMBL" id="AFH49410.1"/>
    </source>
</evidence>
<dbReference type="AlphaFoldDB" id="I0AKA3"/>